<proteinExistence type="predicted"/>
<comment type="caution">
    <text evidence="1">The sequence shown here is derived from an EMBL/GenBank/DDBJ whole genome shotgun (WGS) entry which is preliminary data.</text>
</comment>
<sequence>MTDRTADVDYRAWIDLYPSMPLFAGIDPEDVVRLLELIAPPLGTVRAGTSILDDYDPTWFYLCVGSNRDPSAPTPPAHRASFLRPGQWSMPTGPIGTPGLVAGEIMTLSGCDPWAGPKAVWALVDYDVYYLMFTLDDVLEYRDGLYPAQQTMIRNLMGIVAQVVIDHRALFYKLRYGINMFELTDADKQLYAEIHADPLWLE</sequence>
<reference evidence="1 2" key="1">
    <citation type="submission" date="2020-02" db="EMBL/GenBank/DDBJ databases">
        <title>Sequencing the genomes of 1000 actinobacteria strains.</title>
        <authorList>
            <person name="Klenk H.-P."/>
        </authorList>
    </citation>
    <scope>NUCLEOTIDE SEQUENCE [LARGE SCALE GENOMIC DNA]</scope>
    <source>
        <strain evidence="1 2">DSM 19609</strain>
    </source>
</reference>
<organism evidence="1 2">
    <name type="scientific">Brooklawnia cerclae</name>
    <dbReference type="NCBI Taxonomy" id="349934"/>
    <lineage>
        <taxon>Bacteria</taxon>
        <taxon>Bacillati</taxon>
        <taxon>Actinomycetota</taxon>
        <taxon>Actinomycetes</taxon>
        <taxon>Propionibacteriales</taxon>
        <taxon>Propionibacteriaceae</taxon>
        <taxon>Brooklawnia</taxon>
    </lineage>
</organism>
<gene>
    <name evidence="1" type="ORF">FB473_001207</name>
</gene>
<evidence type="ECO:0000313" key="2">
    <source>
        <dbReference type="Proteomes" id="UP000749311"/>
    </source>
</evidence>
<accession>A0ABX0SDT6</accession>
<name>A0ABX0SDT6_9ACTN</name>
<protein>
    <submittedName>
        <fullName evidence="1">Uncharacterized protein</fullName>
    </submittedName>
</protein>
<evidence type="ECO:0000313" key="1">
    <source>
        <dbReference type="EMBL" id="NIH56562.1"/>
    </source>
</evidence>
<dbReference type="RefSeq" id="WP_167165613.1">
    <property type="nucleotide sequence ID" value="NZ_BAAAOO010000015.1"/>
</dbReference>
<keyword evidence="2" id="KW-1185">Reference proteome</keyword>
<dbReference type="EMBL" id="JAAMOZ010000001">
    <property type="protein sequence ID" value="NIH56562.1"/>
    <property type="molecule type" value="Genomic_DNA"/>
</dbReference>
<dbReference type="Proteomes" id="UP000749311">
    <property type="component" value="Unassembled WGS sequence"/>
</dbReference>